<dbReference type="AlphaFoldDB" id="A0A1G6RAG0"/>
<evidence type="ECO:0000313" key="2">
    <source>
        <dbReference type="Proteomes" id="UP000198781"/>
    </source>
</evidence>
<keyword evidence="2" id="KW-1185">Reference proteome</keyword>
<dbReference type="Proteomes" id="UP000198781">
    <property type="component" value="Unassembled WGS sequence"/>
</dbReference>
<dbReference type="OrthoDB" id="1551241at2"/>
<accession>A0A1G6RAG0</accession>
<dbReference type="STRING" id="187868.SAMN05192589_10488"/>
<gene>
    <name evidence="1" type="ORF">SAMN05192589_10488</name>
</gene>
<sequence length="130" mass="14187">MPCIYQNAEALEGTGKVGSKHCVALLQHYAQLPHTSSWKPGETVFGNANVKKGTAIATFNSAGRYGSLPTGNHAAFFISQDPGGIWIMDQWLSDTQKPKVSMRYIRPKVQRKNGDFSDPSNNAAAYSIIE</sequence>
<evidence type="ECO:0008006" key="3">
    <source>
        <dbReference type="Google" id="ProtNLM"/>
    </source>
</evidence>
<dbReference type="EMBL" id="FMZC01000004">
    <property type="protein sequence ID" value="SDD01423.1"/>
    <property type="molecule type" value="Genomic_DNA"/>
</dbReference>
<dbReference type="NCBIfam" id="NF033857">
    <property type="entry name" value="BPSL0067_fam"/>
    <property type="match status" value="1"/>
</dbReference>
<reference evidence="1 2" key="1">
    <citation type="submission" date="2016-10" db="EMBL/GenBank/DDBJ databases">
        <authorList>
            <person name="de Groot N.N."/>
        </authorList>
    </citation>
    <scope>NUCLEOTIDE SEQUENCE [LARGE SCALE GENOMIC DNA]</scope>
    <source>
        <strain evidence="1 2">DSM 16619</strain>
    </source>
</reference>
<proteinExistence type="predicted"/>
<dbReference type="RefSeq" id="WP_092742236.1">
    <property type="nucleotide sequence ID" value="NZ_FMZC01000004.1"/>
</dbReference>
<name>A0A1G6RAG0_9BURK</name>
<dbReference type="InterPro" id="IPR047746">
    <property type="entry name" value="Dae2/Tae2-like"/>
</dbReference>
<evidence type="ECO:0000313" key="1">
    <source>
        <dbReference type="EMBL" id="SDD01423.1"/>
    </source>
</evidence>
<protein>
    <recommendedName>
        <fullName evidence="3">BPSL0067 family protein</fullName>
    </recommendedName>
</protein>
<organism evidence="1 2">
    <name type="scientific">Paracidovorax valerianellae</name>
    <dbReference type="NCBI Taxonomy" id="187868"/>
    <lineage>
        <taxon>Bacteria</taxon>
        <taxon>Pseudomonadati</taxon>
        <taxon>Pseudomonadota</taxon>
        <taxon>Betaproteobacteria</taxon>
        <taxon>Burkholderiales</taxon>
        <taxon>Comamonadaceae</taxon>
        <taxon>Paracidovorax</taxon>
    </lineage>
</organism>